<gene>
    <name evidence="1" type="ORF">SAMN05428983_0844</name>
</gene>
<dbReference type="RefSeq" id="WP_092731805.1">
    <property type="nucleotide sequence ID" value="NZ_FNEW01000001.1"/>
</dbReference>
<dbReference type="Gene3D" id="3.40.50.1000">
    <property type="entry name" value="HAD superfamily/HAD-like"/>
    <property type="match status" value="1"/>
</dbReference>
<sequence>MIDFHRQNRNLHIILDCDDVLLDWLGGFKRFVSSIENREIKGLPDSWDMSGWLGLTPAASREMVAGFNHSSQFANLEACPHAIENVSVLKEMGHRLSVLTSCSDNPVVVARRKFNLDLIFGDIFEQVICLPLGESKKKWLGILERGVWIEDNYTHALSGHDCGHNSFMVRRSHNRSHEKPGDPLVTWIDDLRPIVSLLS</sequence>
<dbReference type="InterPro" id="IPR036412">
    <property type="entry name" value="HAD-like_sf"/>
</dbReference>
<dbReference type="InterPro" id="IPR023214">
    <property type="entry name" value="HAD_sf"/>
</dbReference>
<organism evidence="1 2">
    <name type="scientific">Agrobacterium fabrum</name>
    <dbReference type="NCBI Taxonomy" id="1176649"/>
    <lineage>
        <taxon>Bacteria</taxon>
        <taxon>Pseudomonadati</taxon>
        <taxon>Pseudomonadota</taxon>
        <taxon>Alphaproteobacteria</taxon>
        <taxon>Hyphomicrobiales</taxon>
        <taxon>Rhizobiaceae</taxon>
        <taxon>Rhizobium/Agrobacterium group</taxon>
        <taxon>Agrobacterium</taxon>
        <taxon>Agrobacterium tumefaciens complex</taxon>
    </lineage>
</organism>
<name>A0A7Z7BHK3_9HYPH</name>
<evidence type="ECO:0000313" key="1">
    <source>
        <dbReference type="EMBL" id="SDJ25522.1"/>
    </source>
</evidence>
<dbReference type="AlphaFoldDB" id="A0A7Z7BHK3"/>
<evidence type="ECO:0000313" key="2">
    <source>
        <dbReference type="Proteomes" id="UP000198917"/>
    </source>
</evidence>
<dbReference type="SUPFAM" id="SSF56784">
    <property type="entry name" value="HAD-like"/>
    <property type="match status" value="1"/>
</dbReference>
<accession>A0A7Z7BHK3</accession>
<protein>
    <submittedName>
        <fullName evidence="1">Phosphoglycolate phosphatase, HAD superfamily</fullName>
    </submittedName>
</protein>
<dbReference type="Proteomes" id="UP000198917">
    <property type="component" value="Unassembled WGS sequence"/>
</dbReference>
<proteinExistence type="predicted"/>
<reference evidence="1 2" key="1">
    <citation type="submission" date="2016-10" db="EMBL/GenBank/DDBJ databases">
        <authorList>
            <person name="Varghese N."/>
            <person name="Submissions S."/>
        </authorList>
    </citation>
    <scope>NUCLEOTIDE SEQUENCE [LARGE SCALE GENOMIC DNA]</scope>
    <source>
        <strain evidence="1 2">PDC82</strain>
    </source>
</reference>
<comment type="caution">
    <text evidence="1">The sequence shown here is derived from an EMBL/GenBank/DDBJ whole genome shotgun (WGS) entry which is preliminary data.</text>
</comment>
<dbReference type="EMBL" id="FNEW01000001">
    <property type="protein sequence ID" value="SDJ25522.1"/>
    <property type="molecule type" value="Genomic_DNA"/>
</dbReference>